<dbReference type="GO" id="GO:0003682">
    <property type="term" value="F:chromatin binding"/>
    <property type="evidence" value="ECO:0007669"/>
    <property type="project" value="TreeGrafter"/>
</dbReference>
<evidence type="ECO:0000256" key="1">
    <source>
        <dbReference type="RuleBase" id="RU364107"/>
    </source>
</evidence>
<dbReference type="GO" id="GO:0034087">
    <property type="term" value="P:establishment of mitotic sister chromatid cohesion"/>
    <property type="evidence" value="ECO:0007669"/>
    <property type="project" value="TreeGrafter"/>
</dbReference>
<evidence type="ECO:0000313" key="4">
    <source>
        <dbReference type="Proteomes" id="UP000307173"/>
    </source>
</evidence>
<dbReference type="GO" id="GO:0140588">
    <property type="term" value="P:chromatin looping"/>
    <property type="evidence" value="ECO:0007669"/>
    <property type="project" value="InterPro"/>
</dbReference>
<dbReference type="GO" id="GO:0061775">
    <property type="term" value="F:cohesin loader activity"/>
    <property type="evidence" value="ECO:0007669"/>
    <property type="project" value="InterPro"/>
</dbReference>
<dbReference type="SUPFAM" id="SSF48371">
    <property type="entry name" value="ARM repeat"/>
    <property type="match status" value="1"/>
</dbReference>
<dbReference type="GO" id="GO:0010468">
    <property type="term" value="P:regulation of gene expression"/>
    <property type="evidence" value="ECO:0007669"/>
    <property type="project" value="InterPro"/>
</dbReference>
<proteinExistence type="inferred from homology"/>
<keyword evidence="1" id="KW-0131">Cell cycle</keyword>
<keyword evidence="4" id="KW-1185">Reference proteome</keyword>
<dbReference type="InterPro" id="IPR024986">
    <property type="entry name" value="Nipped-B_C"/>
</dbReference>
<accession>A0A4T0X7S0</accession>
<dbReference type="GO" id="GO:0071169">
    <property type="term" value="P:establishment of protein localization to chromatin"/>
    <property type="evidence" value="ECO:0007669"/>
    <property type="project" value="TreeGrafter"/>
</dbReference>
<dbReference type="PANTHER" id="PTHR21704:SF18">
    <property type="entry name" value="NIPPED-B-LIKE PROTEIN"/>
    <property type="match status" value="1"/>
</dbReference>
<gene>
    <name evidence="3" type="ORF">CANINC_000393</name>
</gene>
<evidence type="ECO:0000259" key="2">
    <source>
        <dbReference type="Pfam" id="PF12830"/>
    </source>
</evidence>
<dbReference type="EMBL" id="SELW01000055">
    <property type="protein sequence ID" value="TID31032.1"/>
    <property type="molecule type" value="Genomic_DNA"/>
</dbReference>
<comment type="caution">
    <text evidence="3">The sequence shown here is derived from an EMBL/GenBank/DDBJ whole genome shotgun (WGS) entry which is preliminary data.</text>
</comment>
<organism evidence="3 4">
    <name type="scientific">Pichia inconspicua</name>
    <dbReference type="NCBI Taxonomy" id="52247"/>
    <lineage>
        <taxon>Eukaryota</taxon>
        <taxon>Fungi</taxon>
        <taxon>Dikarya</taxon>
        <taxon>Ascomycota</taxon>
        <taxon>Saccharomycotina</taxon>
        <taxon>Pichiomycetes</taxon>
        <taxon>Pichiales</taxon>
        <taxon>Pichiaceae</taxon>
        <taxon>Pichia</taxon>
    </lineage>
</organism>
<dbReference type="InterPro" id="IPR033031">
    <property type="entry name" value="Scc2/Nipped-B"/>
</dbReference>
<dbReference type="STRING" id="52247.A0A4T0X7S0"/>
<evidence type="ECO:0000313" key="3">
    <source>
        <dbReference type="EMBL" id="TID31032.1"/>
    </source>
</evidence>
<comment type="subcellular location">
    <subcellularLocation>
        <location evidence="1">Nucleus</location>
    </subcellularLocation>
</comment>
<keyword evidence="1" id="KW-0677">Repeat</keyword>
<dbReference type="PANTHER" id="PTHR21704">
    <property type="entry name" value="NIPPED-B-LIKE PROTEIN DELANGIN SCC2-RELATED"/>
    <property type="match status" value="1"/>
</dbReference>
<sequence length="1575" mass="181128">MLKRKLEDSSEKRKPCSDASLPHHPLNFLIPTQNLIPLALPFEATIPAETILFSQDDVNNNESASDIVKTFLCDSEDPDLKYVRFKKPLIKELKNSPVTETAPSNGIKDYELLQNVKSITKKEFVKVHINASKLTVNNLDDESQLLNQTVNLFDNDGENESSSQLSKMETENDSCDTSTKPDFCYDTKVSQTVLMSHLNDELARSLCFINSLLNEKFDYNDEDDITVDYKFTKFNSFPLVRPELLGFVRSKLMVQLKSDSHNSISFELLVSLVSYCFNIVRDLLSVEWETVFNDEESPAFFEYQQLHETIILAASILLILNINQRNQKIVPGDQGILVVIDFFVSFAGFSKCVFTKAEFNELPDFVIPVIRQFQILAGTLNECLPELTLDDSLITRLEYISYDILFSDTIQSKERSNLNVFLEELRLCFSHTLIAIYSKYEDQRQFLLNEIIENLNLLSPLKSKAKNLQLKSGGTIQIITYTVLKMIESHNKFSQNFEFSQWLFLSRNATKKSEVNQLKEFDDRFWSSIKSEASSMKNAVDYFSSNLIKRIVHSYSPSLKKVIENLINDLVTMVALPEFPAAPYLINGVLDMCLQMCNSSEITSAHAFLFEITGTFGATILNFKQLYHSPCFNENISVSELDELMNKKYLPILTYMKLDRNFKSQFDFLQLQLFDKLSRISKVTEMELKSEKDVIVGEKLVQTKKLLKQAENGILALKEFFVGRDTKDDWDTLTDSMFYDLYLDCLSSHELMTRYSEILNFILLSLKISKVKSRANAIKNLTLLIDKEIMLVEDIALRDMIKIRLNESSATVIDAVLDLLEKIIDSKSQYIPEFSDLICAKIYEPSINVKRKTANLVSKMFSNTNEMAIKVKLIQALLSQIDDEDDRIIDLVCTKMIQMLFFNDKFITMENAENSSYVPSVNILLGLYQQGYSTWDLFERFFEEKVANMEDLDDLGGRNLKSSLQGLVDSLLALITDLVGCNDDEDSQRLNKEAALGVLATLVKYDQSLITQHQIVSLQPYIINDFDKSDICYHSLQIMNIALDHHKTLNKTFANVCKQSLLKRLTKFNSKELEQSIQCIWKLFSIENNTSSVSKACISSLKLILKYISQLQVSVKDFKPDAAIPRLLYLVGNFGRYCNFENDRMLFMEANLGLKEKESIFVFLLKFILKFCDSSILKSLRKIAIKNALNICISHPKLFFSVPITKLIDSTFKKKDAEISGIIIGAFLVLLENEEAHMLKKNGFDVKRSSSLKLDVAIFHGYSLEYVNDGICSTIVQRYLNSILDACLDSNIDYTLNAVKFLNLVVKFGFSNPKICFPTVVALECAKSPYVRHLALEMHAFLFKKFETLIESTYSEALKIAMKYVSKVYKLDELDKCKVFLNSFAKIVYARNSKQRVEKLLQAIFRALNNISMYKFQRLSKNDLLSVQNQMIFLFISLNEMEFKRQLDLLQLINYLEKVILREENIFGDQFTILIDLFEDNEDETEKLKYLVMSKMLLAMKCLVRILMSNYQITPEIMLKFQESKEHREFLFPVKNTNYCTFFTGEVKTLLIDSEENHLTLLHKKLSQLSTAEYK</sequence>
<dbReference type="OrthoDB" id="418242at2759"/>
<reference evidence="3 4" key="1">
    <citation type="journal article" date="2019" name="Front. Genet.">
        <title>Whole-Genome Sequencing of the Opportunistic Yeast Pathogen Candida inconspicua Uncovers Its Hybrid Origin.</title>
        <authorList>
            <person name="Mixao V."/>
            <person name="Hansen A.P."/>
            <person name="Saus E."/>
            <person name="Boekhout T."/>
            <person name="Lass-Florl C."/>
            <person name="Gabaldon T."/>
        </authorList>
    </citation>
    <scope>NUCLEOTIDE SEQUENCE [LARGE SCALE GENOMIC DNA]</scope>
    <source>
        <strain evidence="3 4">CBS 180</strain>
    </source>
</reference>
<keyword evidence="1" id="KW-0539">Nucleus</keyword>
<dbReference type="Proteomes" id="UP000307173">
    <property type="component" value="Unassembled WGS sequence"/>
</dbReference>
<dbReference type="Pfam" id="PF12830">
    <property type="entry name" value="Nipped-B_C"/>
    <property type="match status" value="1"/>
</dbReference>
<comment type="similarity">
    <text evidence="1">Belongs to the SCC2/Nipped-B family.</text>
</comment>
<name>A0A4T0X7S0_9ASCO</name>
<dbReference type="GO" id="GO:0090694">
    <property type="term" value="C:Scc2-Scc4 cohesin loading complex"/>
    <property type="evidence" value="ECO:0007669"/>
    <property type="project" value="TreeGrafter"/>
</dbReference>
<feature type="domain" description="Sister chromatid cohesion C-terminal" evidence="2">
    <location>
        <begin position="1272"/>
        <end position="1459"/>
    </location>
</feature>
<protein>
    <recommendedName>
        <fullName evidence="1">Sister chromatid cohesion protein</fullName>
    </recommendedName>
</protein>
<dbReference type="InterPro" id="IPR016024">
    <property type="entry name" value="ARM-type_fold"/>
</dbReference>
<dbReference type="GO" id="GO:1990414">
    <property type="term" value="P:replication-born double-strand break repair via sister chromatid exchange"/>
    <property type="evidence" value="ECO:0007669"/>
    <property type="project" value="TreeGrafter"/>
</dbReference>